<evidence type="ECO:0000313" key="12">
    <source>
        <dbReference type="Proteomes" id="UP001168552"/>
    </source>
</evidence>
<evidence type="ECO:0000256" key="7">
    <source>
        <dbReference type="ARBA" id="ARBA00023136"/>
    </source>
</evidence>
<comment type="similarity">
    <text evidence="2 9">Belongs to the CN hydrolase family. Apolipoprotein N-acyltransferase subfamily.</text>
</comment>
<dbReference type="HAMAP" id="MF_01148">
    <property type="entry name" value="Lnt"/>
    <property type="match status" value="1"/>
</dbReference>
<feature type="domain" description="CN hydrolase" evidence="10">
    <location>
        <begin position="218"/>
        <end position="499"/>
    </location>
</feature>
<dbReference type="InterPro" id="IPR036526">
    <property type="entry name" value="C-N_Hydrolase_sf"/>
</dbReference>
<feature type="transmembrane region" description="Helical" evidence="9">
    <location>
        <begin position="508"/>
        <end position="526"/>
    </location>
</feature>
<dbReference type="Pfam" id="PF00795">
    <property type="entry name" value="CN_hydrolase"/>
    <property type="match status" value="1"/>
</dbReference>
<dbReference type="InterPro" id="IPR004563">
    <property type="entry name" value="Apolipo_AcylTrfase"/>
</dbReference>
<feature type="transmembrane region" description="Helical" evidence="9">
    <location>
        <begin position="152"/>
        <end position="177"/>
    </location>
</feature>
<comment type="caution">
    <text evidence="11">The sequence shown here is derived from an EMBL/GenBank/DDBJ whole genome shotgun (WGS) entry which is preliminary data.</text>
</comment>
<feature type="transmembrane region" description="Helical" evidence="9">
    <location>
        <begin position="7"/>
        <end position="24"/>
    </location>
</feature>
<evidence type="ECO:0000259" key="10">
    <source>
        <dbReference type="PROSITE" id="PS50263"/>
    </source>
</evidence>
<dbReference type="Proteomes" id="UP001168552">
    <property type="component" value="Unassembled WGS sequence"/>
</dbReference>
<name>A0ABT8F5M4_9BACT</name>
<dbReference type="PROSITE" id="PS50263">
    <property type="entry name" value="CN_HYDROLASE"/>
    <property type="match status" value="1"/>
</dbReference>
<dbReference type="EMBL" id="JAUHJS010000004">
    <property type="protein sequence ID" value="MDN4165772.1"/>
    <property type="molecule type" value="Genomic_DNA"/>
</dbReference>
<dbReference type="InterPro" id="IPR045378">
    <property type="entry name" value="LNT_N"/>
</dbReference>
<evidence type="ECO:0000256" key="9">
    <source>
        <dbReference type="HAMAP-Rule" id="MF_01148"/>
    </source>
</evidence>
<organism evidence="11 12">
    <name type="scientific">Shiella aurantiaca</name>
    <dbReference type="NCBI Taxonomy" id="3058365"/>
    <lineage>
        <taxon>Bacteria</taxon>
        <taxon>Pseudomonadati</taxon>
        <taxon>Bacteroidota</taxon>
        <taxon>Cytophagia</taxon>
        <taxon>Cytophagales</taxon>
        <taxon>Shiellaceae</taxon>
        <taxon>Shiella</taxon>
    </lineage>
</organism>
<dbReference type="CDD" id="cd07571">
    <property type="entry name" value="ALP_N-acyl_transferase"/>
    <property type="match status" value="1"/>
</dbReference>
<dbReference type="Gene3D" id="3.60.110.10">
    <property type="entry name" value="Carbon-nitrogen hydrolase"/>
    <property type="match status" value="1"/>
</dbReference>
<feature type="transmembrane region" description="Helical" evidence="9">
    <location>
        <begin position="61"/>
        <end position="79"/>
    </location>
</feature>
<feature type="transmembrane region" description="Helical" evidence="9">
    <location>
        <begin position="30"/>
        <end position="49"/>
    </location>
</feature>
<gene>
    <name evidence="9 11" type="primary">lnt</name>
    <name evidence="11" type="ORF">QWY31_09675</name>
</gene>
<evidence type="ECO:0000256" key="8">
    <source>
        <dbReference type="ARBA" id="ARBA00023315"/>
    </source>
</evidence>
<comment type="function">
    <text evidence="9">Catalyzes the phospholipid dependent N-acylation of the N-terminal cysteine of apolipoprotein, the last step in lipoprotein maturation.</text>
</comment>
<evidence type="ECO:0000256" key="3">
    <source>
        <dbReference type="ARBA" id="ARBA00022475"/>
    </source>
</evidence>
<feature type="transmembrane region" description="Helical" evidence="9">
    <location>
        <begin position="113"/>
        <end position="132"/>
    </location>
</feature>
<keyword evidence="4 9" id="KW-0808">Transferase</keyword>
<dbReference type="PANTHER" id="PTHR38686:SF1">
    <property type="entry name" value="APOLIPOPROTEIN N-ACYLTRANSFERASE"/>
    <property type="match status" value="1"/>
</dbReference>
<comment type="pathway">
    <text evidence="9">Protein modification; lipoprotein biosynthesis (N-acyl transfer).</text>
</comment>
<comment type="catalytic activity">
    <reaction evidence="9">
        <text>N-terminal S-1,2-diacyl-sn-glyceryl-L-cysteinyl-[lipoprotein] + a glycerophospholipid = N-acyl-S-1,2-diacyl-sn-glyceryl-L-cysteinyl-[lipoprotein] + a 2-acyl-sn-glycero-3-phospholipid + H(+)</text>
        <dbReference type="Rhea" id="RHEA:48228"/>
        <dbReference type="Rhea" id="RHEA-COMP:14681"/>
        <dbReference type="Rhea" id="RHEA-COMP:14684"/>
        <dbReference type="ChEBI" id="CHEBI:15378"/>
        <dbReference type="ChEBI" id="CHEBI:136912"/>
        <dbReference type="ChEBI" id="CHEBI:140656"/>
        <dbReference type="ChEBI" id="CHEBI:140657"/>
        <dbReference type="ChEBI" id="CHEBI:140660"/>
        <dbReference type="EC" id="2.3.1.269"/>
    </reaction>
</comment>
<accession>A0ABT8F5M4</accession>
<keyword evidence="6 9" id="KW-1133">Transmembrane helix</keyword>
<dbReference type="RefSeq" id="WP_320004302.1">
    <property type="nucleotide sequence ID" value="NZ_JAUHJS010000004.1"/>
</dbReference>
<dbReference type="NCBIfam" id="TIGR00546">
    <property type="entry name" value="lnt"/>
    <property type="match status" value="1"/>
</dbReference>
<dbReference type="SUPFAM" id="SSF56317">
    <property type="entry name" value="Carbon-nitrogen hydrolase"/>
    <property type="match status" value="1"/>
</dbReference>
<evidence type="ECO:0000256" key="4">
    <source>
        <dbReference type="ARBA" id="ARBA00022679"/>
    </source>
</evidence>
<keyword evidence="12" id="KW-1185">Reference proteome</keyword>
<reference evidence="11" key="1">
    <citation type="submission" date="2023-06" db="EMBL/GenBank/DDBJ databases">
        <title>Cytophagales bacterium Strain LB-30, isolated from soil.</title>
        <authorList>
            <person name="Liu B."/>
        </authorList>
    </citation>
    <scope>NUCLEOTIDE SEQUENCE</scope>
    <source>
        <strain evidence="11">LB-30</strain>
    </source>
</reference>
<dbReference type="PANTHER" id="PTHR38686">
    <property type="entry name" value="APOLIPOPROTEIN N-ACYLTRANSFERASE"/>
    <property type="match status" value="1"/>
</dbReference>
<evidence type="ECO:0000256" key="6">
    <source>
        <dbReference type="ARBA" id="ARBA00022989"/>
    </source>
</evidence>
<dbReference type="PROSITE" id="PS51257">
    <property type="entry name" value="PROKAR_LIPOPROTEIN"/>
    <property type="match status" value="1"/>
</dbReference>
<keyword evidence="3 9" id="KW-1003">Cell membrane</keyword>
<feature type="transmembrane region" description="Helical" evidence="9">
    <location>
        <begin position="85"/>
        <end position="106"/>
    </location>
</feature>
<evidence type="ECO:0000256" key="1">
    <source>
        <dbReference type="ARBA" id="ARBA00004651"/>
    </source>
</evidence>
<evidence type="ECO:0000313" key="11">
    <source>
        <dbReference type="EMBL" id="MDN4165772.1"/>
    </source>
</evidence>
<keyword evidence="8 9" id="KW-0012">Acyltransferase</keyword>
<keyword evidence="7 9" id="KW-0472">Membrane</keyword>
<comment type="subcellular location">
    <subcellularLocation>
        <location evidence="1 9">Cell membrane</location>
        <topology evidence="1 9">Multi-pass membrane protein</topology>
    </subcellularLocation>
</comment>
<evidence type="ECO:0000256" key="2">
    <source>
        <dbReference type="ARBA" id="ARBA00010065"/>
    </source>
</evidence>
<feature type="transmembrane region" description="Helical" evidence="9">
    <location>
        <begin position="189"/>
        <end position="206"/>
    </location>
</feature>
<dbReference type="EC" id="2.3.1.269" evidence="9"/>
<proteinExistence type="inferred from homology"/>
<sequence length="532" mass="61729">MEKNSRWYPWLLVSISCGFFWLAWPMNGLFPLLFLAFVPLFLLEDHYSLQEGAKARWKHFGFTYLSLFIWNISTTWWVWNASPAGAVAMLVMNSLLMAIPFVLYRISKRGGGLFWGLFGFTLYWLTFEYIHLNWEISWPWLTLGNGFAMYPWLVQWFDVTGVSGGSFWVLLINILLFAWIKHPEAGKKLAIWTSVLLLLPIAISLLKHSLHEEKGEKIEVAIMQPNIDPYTEKFIGTENFIPFEAQLERFIELSEKVITPNTKIMAWPETALDYQMDEASYQSYGIMKRILEFKSRYPDLNLLTGLVTYQKYPKKDTSRPALRFQEGFGYYEMYNTALFIDEKNDGHFYHKSKLVPGVETMPYPKVFNALSELLFSLGGTAGGYAKQDERTVFSTKDSIQLAPSICYESIYGDFMAEYVKNGADFIFIITNDGWWSNSPGYKQHLHYARLRAIETRRSIARSANTGISTFINQRGDLIQQTNFWEQDARVELLQANTDITYYVRHGDFIYRTASWLAGFVLLAALVKRKINR</sequence>
<keyword evidence="5 9" id="KW-0812">Transmembrane</keyword>
<protein>
    <recommendedName>
        <fullName evidence="9">Apolipoprotein N-acyltransferase</fullName>
        <shortName evidence="9">ALP N-acyltransferase</shortName>
        <ecNumber evidence="9">2.3.1.269</ecNumber>
    </recommendedName>
</protein>
<evidence type="ECO:0000256" key="5">
    <source>
        <dbReference type="ARBA" id="ARBA00022692"/>
    </source>
</evidence>
<dbReference type="Pfam" id="PF20154">
    <property type="entry name" value="LNT_N"/>
    <property type="match status" value="1"/>
</dbReference>
<dbReference type="InterPro" id="IPR003010">
    <property type="entry name" value="C-N_Hydrolase"/>
</dbReference>